<comment type="subcellular location">
    <subcellularLocation>
        <location evidence="2 6">Secreted</location>
        <location evidence="2 6">Cell wall</location>
    </subcellularLocation>
</comment>
<reference evidence="7 8" key="1">
    <citation type="submission" date="2019-12" db="EMBL/GenBank/DDBJ databases">
        <authorList>
            <person name="Alioto T."/>
            <person name="Alioto T."/>
            <person name="Gomez Garrido J."/>
        </authorList>
    </citation>
    <scope>NUCLEOTIDE SEQUENCE [LARGE SCALE GENOMIC DNA]</scope>
</reference>
<feature type="chain" id="PRO_5035968399" description="Pectin acetylesterase" evidence="6">
    <location>
        <begin position="25"/>
        <end position="396"/>
    </location>
</feature>
<keyword evidence="4 6" id="KW-0134">Cell wall</keyword>
<evidence type="ECO:0000313" key="7">
    <source>
        <dbReference type="EMBL" id="CAA2935232.1"/>
    </source>
</evidence>
<evidence type="ECO:0000256" key="4">
    <source>
        <dbReference type="ARBA" id="ARBA00022512"/>
    </source>
</evidence>
<keyword evidence="8" id="KW-1185">Reference proteome</keyword>
<evidence type="ECO:0000256" key="5">
    <source>
        <dbReference type="ARBA" id="ARBA00023316"/>
    </source>
</evidence>
<dbReference type="EC" id="3.1.1.-" evidence="6"/>
<evidence type="ECO:0000313" key="8">
    <source>
        <dbReference type="Proteomes" id="UP000594638"/>
    </source>
</evidence>
<accession>A0A8S0PBL2</accession>
<dbReference type="GO" id="GO:0009505">
    <property type="term" value="C:plant-type cell wall"/>
    <property type="evidence" value="ECO:0007669"/>
    <property type="project" value="TreeGrafter"/>
</dbReference>
<dbReference type="OrthoDB" id="2015280at2759"/>
<keyword evidence="6" id="KW-0378">Hydrolase</keyword>
<gene>
    <name evidence="7" type="ORF">OLEA9_A053904</name>
</gene>
<dbReference type="GO" id="GO:0052793">
    <property type="term" value="F:pectin acetylesterase activity"/>
    <property type="evidence" value="ECO:0007669"/>
    <property type="project" value="TreeGrafter"/>
</dbReference>
<dbReference type="Gramene" id="OE9A053904T1">
    <property type="protein sequence ID" value="OE9A053904C1"/>
    <property type="gene ID" value="OE9A053904"/>
</dbReference>
<name>A0A8S0PBL2_OLEEU</name>
<dbReference type="GO" id="GO:0071555">
    <property type="term" value="P:cell wall organization"/>
    <property type="evidence" value="ECO:0007669"/>
    <property type="project" value="UniProtKB-KW"/>
</dbReference>
<dbReference type="PANTHER" id="PTHR21562:SF5">
    <property type="entry name" value="PECTIN ACETYLESTERASE 12"/>
    <property type="match status" value="1"/>
</dbReference>
<evidence type="ECO:0000256" key="1">
    <source>
        <dbReference type="ARBA" id="ARBA00003534"/>
    </source>
</evidence>
<dbReference type="Pfam" id="PF03283">
    <property type="entry name" value="PAE"/>
    <property type="match status" value="2"/>
</dbReference>
<dbReference type="AlphaFoldDB" id="A0A8S0PBL2"/>
<comment type="function">
    <text evidence="1 6">Hydrolyzes acetyl esters in homogalacturonan regions of pectin. In type I primary cell wall, galacturonic acid residues of pectin can be acetylated at the O-2 and O-3 positions. Decreasing the degree of acetylation of pectin gels in vitro alters their physical properties.</text>
</comment>
<evidence type="ECO:0000256" key="6">
    <source>
        <dbReference type="RuleBase" id="RU363114"/>
    </source>
</evidence>
<protein>
    <recommendedName>
        <fullName evidence="6">Pectin acetylesterase</fullName>
        <ecNumber evidence="6">3.1.1.-</ecNumber>
    </recommendedName>
</protein>
<keyword evidence="5 6" id="KW-0961">Cell wall biogenesis/degradation</keyword>
<comment type="similarity">
    <text evidence="3 6">Belongs to the pectinacetylesterase family.</text>
</comment>
<dbReference type="InterPro" id="IPR004963">
    <property type="entry name" value="PAE/NOTUM"/>
</dbReference>
<sequence>MGKFMGFWSVIFVGFFLSKWVVKSFEFDEFFDNRTEVSFVESMSLLESVYGVSAAAAPPNALMVGLTLVQGAAAKGAVCLDGTLPGYHFHRGFGTGSSSWLIQLEGGGWCNSIRSCVYRKKTRRGSSTYFEKIIPFTGILSNKAQENPDFFSWNRVKIRYCDGASFTGDSENKAAGLQFRGQRIWQAAIDDLMSKGMRYANQYYFIILPLIFSIDVSGGHTIRNFFAGVVSLQGVQRNLPSTCTNHLDPTSCFFPQNLIANVRTPLFILNAAYDSWQVQESLAPSVADPRGNWHDCKMNNARCSSSQIQFLQGFRAHMMNAVKGFAKSRQNGLFLNSCFAHCQSERQDTWFADDSPVIGNKAVAIAVGDWYFDRASIKAIDCAYPCDKTCHNLVFR</sequence>
<evidence type="ECO:0000256" key="3">
    <source>
        <dbReference type="ARBA" id="ARBA00005784"/>
    </source>
</evidence>
<dbReference type="PANTHER" id="PTHR21562">
    <property type="entry name" value="NOTUM-RELATED"/>
    <property type="match status" value="1"/>
</dbReference>
<feature type="signal peptide" evidence="6">
    <location>
        <begin position="1"/>
        <end position="24"/>
    </location>
</feature>
<evidence type="ECO:0000256" key="2">
    <source>
        <dbReference type="ARBA" id="ARBA00004191"/>
    </source>
</evidence>
<comment type="caution">
    <text evidence="7">The sequence shown here is derived from an EMBL/GenBank/DDBJ whole genome shotgun (WGS) entry which is preliminary data.</text>
</comment>
<organism evidence="7 8">
    <name type="scientific">Olea europaea subsp. europaea</name>
    <dbReference type="NCBI Taxonomy" id="158383"/>
    <lineage>
        <taxon>Eukaryota</taxon>
        <taxon>Viridiplantae</taxon>
        <taxon>Streptophyta</taxon>
        <taxon>Embryophyta</taxon>
        <taxon>Tracheophyta</taxon>
        <taxon>Spermatophyta</taxon>
        <taxon>Magnoliopsida</taxon>
        <taxon>eudicotyledons</taxon>
        <taxon>Gunneridae</taxon>
        <taxon>Pentapetalae</taxon>
        <taxon>asterids</taxon>
        <taxon>lamiids</taxon>
        <taxon>Lamiales</taxon>
        <taxon>Oleaceae</taxon>
        <taxon>Oleeae</taxon>
        <taxon>Olea</taxon>
    </lineage>
</organism>
<proteinExistence type="inferred from homology"/>
<dbReference type="Proteomes" id="UP000594638">
    <property type="component" value="Unassembled WGS sequence"/>
</dbReference>
<dbReference type="EMBL" id="CACTIH010000023">
    <property type="protein sequence ID" value="CAA2935232.1"/>
    <property type="molecule type" value="Genomic_DNA"/>
</dbReference>
<keyword evidence="6" id="KW-0732">Signal</keyword>
<keyword evidence="6" id="KW-0964">Secreted</keyword>